<reference evidence="2 3" key="1">
    <citation type="journal article" date="2021" name="Sci. Rep.">
        <title>The distribution of antibiotic resistance genes in chicken gut microbiota commensals.</title>
        <authorList>
            <person name="Juricova H."/>
            <person name="Matiasovicova J."/>
            <person name="Kubasova T."/>
            <person name="Cejkova D."/>
            <person name="Rychlik I."/>
        </authorList>
    </citation>
    <scope>NUCLEOTIDE SEQUENCE [LARGE SCALE GENOMIC DNA]</scope>
    <source>
        <strain evidence="2 3">An773</strain>
    </source>
</reference>
<feature type="region of interest" description="Disordered" evidence="1">
    <location>
        <begin position="45"/>
        <end position="125"/>
    </location>
</feature>
<feature type="compositionally biased region" description="Basic and acidic residues" evidence="1">
    <location>
        <begin position="94"/>
        <end position="125"/>
    </location>
</feature>
<organism evidence="2 3">
    <name type="scientific">Faecalicatena fissicatena</name>
    <dbReference type="NCBI Taxonomy" id="290055"/>
    <lineage>
        <taxon>Bacteria</taxon>
        <taxon>Bacillati</taxon>
        <taxon>Bacillota</taxon>
        <taxon>Clostridia</taxon>
        <taxon>Lachnospirales</taxon>
        <taxon>Lachnospiraceae</taxon>
        <taxon>Faecalicatena</taxon>
    </lineage>
</organism>
<evidence type="ECO:0000313" key="2">
    <source>
        <dbReference type="EMBL" id="MBM6737830.1"/>
    </source>
</evidence>
<sequence>MGFGFYETGKEWNDTSEKARAGTVSETAENLQETVEDFEDCALEKVKEESESDEGELRENVDDFSDCGKEMPEKEFQETGEVSKEAEEMSGGIKKSDSKARSLRELSSDSWEHRNELAVLKEERQEAEKVMKEKFDRTISCEKGTDAYYTSLREYNEARINRESLEQKEQEALRRQLEMERRVSDMRSEQIRAGEEGIYAAKETFPQVDEIQNRYEEAFYREQPDKEELSSIQRENTELIGRLCEEKEALRLGMEGEMDQMYVRIRESNRERYDTALDPEHQRLAARYREMEDMYRKVDYSIVRLDENNISISEVTGKQYDSVRRKSLEKPLGHLENCAYRQGDNIYGYEGTCGPTSVANSLNRVTESRRYTENEAVTVAVEKNLCVKSGQLELAGGTGTKEVVRLIDEVKEPGEDIAAEVYEYENAPKVEELAEKVSASDTVAIVGVDSAILWDERGDVSCSGLFQSSGYSDHWIMVDSPVYTGGGLEGFRIADSGGGVDYVDKKKFEKMYLGDENYKVEDPTVILVRNRKER</sequence>
<evidence type="ECO:0000256" key="1">
    <source>
        <dbReference type="SAM" id="MobiDB-lite"/>
    </source>
</evidence>
<proteinExistence type="predicted"/>
<keyword evidence="3" id="KW-1185">Reference proteome</keyword>
<dbReference type="EMBL" id="JACLYY010000005">
    <property type="protein sequence ID" value="MBM6737830.1"/>
    <property type="molecule type" value="Genomic_DNA"/>
</dbReference>
<accession>A0ABS2E870</accession>
<evidence type="ECO:0000313" key="3">
    <source>
        <dbReference type="Proteomes" id="UP000716906"/>
    </source>
</evidence>
<comment type="caution">
    <text evidence="2">The sequence shown here is derived from an EMBL/GenBank/DDBJ whole genome shotgun (WGS) entry which is preliminary data.</text>
</comment>
<dbReference type="Proteomes" id="UP000716906">
    <property type="component" value="Unassembled WGS sequence"/>
</dbReference>
<feature type="compositionally biased region" description="Basic and acidic residues" evidence="1">
    <location>
        <begin position="8"/>
        <end position="20"/>
    </location>
</feature>
<name>A0ABS2E870_9FIRM</name>
<gene>
    <name evidence="2" type="ORF">H7U36_06865</name>
</gene>
<protein>
    <submittedName>
        <fullName evidence="2">Uncharacterized protein</fullName>
    </submittedName>
</protein>
<feature type="compositionally biased region" description="Basic and acidic residues" evidence="1">
    <location>
        <begin position="45"/>
        <end position="87"/>
    </location>
</feature>
<dbReference type="RefSeq" id="WP_205155894.1">
    <property type="nucleotide sequence ID" value="NZ_JACLYY010000005.1"/>
</dbReference>
<feature type="region of interest" description="Disordered" evidence="1">
    <location>
        <begin position="1"/>
        <end position="30"/>
    </location>
</feature>